<dbReference type="AlphaFoldDB" id="A0A0A9B148"/>
<evidence type="ECO:0000313" key="1">
    <source>
        <dbReference type="EMBL" id="JAD57694.1"/>
    </source>
</evidence>
<dbReference type="EMBL" id="GBRH01240201">
    <property type="protein sequence ID" value="JAD57694.1"/>
    <property type="molecule type" value="Transcribed_RNA"/>
</dbReference>
<organism evidence="1">
    <name type="scientific">Arundo donax</name>
    <name type="common">Giant reed</name>
    <name type="synonym">Donax arundinaceus</name>
    <dbReference type="NCBI Taxonomy" id="35708"/>
    <lineage>
        <taxon>Eukaryota</taxon>
        <taxon>Viridiplantae</taxon>
        <taxon>Streptophyta</taxon>
        <taxon>Embryophyta</taxon>
        <taxon>Tracheophyta</taxon>
        <taxon>Spermatophyta</taxon>
        <taxon>Magnoliopsida</taxon>
        <taxon>Liliopsida</taxon>
        <taxon>Poales</taxon>
        <taxon>Poaceae</taxon>
        <taxon>PACMAD clade</taxon>
        <taxon>Arundinoideae</taxon>
        <taxon>Arundineae</taxon>
        <taxon>Arundo</taxon>
    </lineage>
</organism>
<name>A0A0A9B148_ARUDO</name>
<accession>A0A0A9B148</accession>
<proteinExistence type="predicted"/>
<reference evidence="1" key="2">
    <citation type="journal article" date="2015" name="Data Brief">
        <title>Shoot transcriptome of the giant reed, Arundo donax.</title>
        <authorList>
            <person name="Barrero R.A."/>
            <person name="Guerrero F.D."/>
            <person name="Moolhuijzen P."/>
            <person name="Goolsby J.A."/>
            <person name="Tidwell J."/>
            <person name="Bellgard S.E."/>
            <person name="Bellgard M.I."/>
        </authorList>
    </citation>
    <scope>NUCLEOTIDE SEQUENCE</scope>
    <source>
        <tissue evidence="1">Shoot tissue taken approximately 20 cm above the soil surface</tissue>
    </source>
</reference>
<reference evidence="1" key="1">
    <citation type="submission" date="2014-09" db="EMBL/GenBank/DDBJ databases">
        <authorList>
            <person name="Magalhaes I.L.F."/>
            <person name="Oliveira U."/>
            <person name="Santos F.R."/>
            <person name="Vidigal T.H.D.A."/>
            <person name="Brescovit A.D."/>
            <person name="Santos A.J."/>
        </authorList>
    </citation>
    <scope>NUCLEOTIDE SEQUENCE</scope>
    <source>
        <tissue evidence="1">Shoot tissue taken approximately 20 cm above the soil surface</tissue>
    </source>
</reference>
<sequence length="16" mass="1992">MLLKSMNIRQVLYLRN</sequence>
<protein>
    <submittedName>
        <fullName evidence="1">Uncharacterized protein</fullName>
    </submittedName>
</protein>